<gene>
    <name evidence="1" type="ORF">HMPREF9970_0470</name>
</gene>
<evidence type="ECO:0000313" key="1">
    <source>
        <dbReference type="EMBL" id="EIC95215.1"/>
    </source>
</evidence>
<sequence>MLKNELAKAGKNLLTDLVKNDRLEGLPKVAAYTGLALLELAKLVIEAGEAKKQL</sequence>
<dbReference type="RefSeq" id="WP_008754511.1">
    <property type="nucleotide sequence ID" value="NZ_AJGH01000092.1"/>
</dbReference>
<keyword evidence="2" id="KW-1185">Reference proteome</keyword>
<dbReference type="EMBL" id="AJGH01000092">
    <property type="protein sequence ID" value="EIC95215.1"/>
    <property type="molecule type" value="Genomic_DNA"/>
</dbReference>
<comment type="caution">
    <text evidence="1">The sequence shown here is derived from an EMBL/GenBank/DDBJ whole genome shotgun (WGS) entry which is preliminary data.</text>
</comment>
<organism evidence="1 2">
    <name type="scientific">Lachnoanaerobaculum saburreum F0468</name>
    <dbReference type="NCBI Taxonomy" id="1095750"/>
    <lineage>
        <taxon>Bacteria</taxon>
        <taxon>Bacillati</taxon>
        <taxon>Bacillota</taxon>
        <taxon>Clostridia</taxon>
        <taxon>Lachnospirales</taxon>
        <taxon>Lachnospiraceae</taxon>
        <taxon>Lachnoanaerobaculum</taxon>
    </lineage>
</organism>
<protein>
    <submittedName>
        <fullName evidence="1">Uncharacterized protein</fullName>
    </submittedName>
</protein>
<dbReference type="PATRIC" id="fig|1095750.3.peg.1995"/>
<reference evidence="1 2" key="1">
    <citation type="submission" date="2012-03" db="EMBL/GenBank/DDBJ databases">
        <authorList>
            <person name="Durkin A.S."/>
            <person name="McCorrison J."/>
            <person name="Torralba M."/>
            <person name="Gillis M."/>
            <person name="Methe B."/>
            <person name="Sutton G."/>
            <person name="Nelson K.E."/>
        </authorList>
    </citation>
    <scope>NUCLEOTIDE SEQUENCE [LARGE SCALE GENOMIC DNA]</scope>
    <source>
        <strain evidence="1 2">F0468</strain>
    </source>
</reference>
<dbReference type="AlphaFoldDB" id="I0R6A7"/>
<proteinExistence type="predicted"/>
<accession>I0R6A7</accession>
<name>I0R6A7_9FIRM</name>
<evidence type="ECO:0000313" key="2">
    <source>
        <dbReference type="Proteomes" id="UP000005039"/>
    </source>
</evidence>
<dbReference type="Proteomes" id="UP000005039">
    <property type="component" value="Unassembled WGS sequence"/>
</dbReference>